<feature type="active site" description="Phosphoserine intermediate" evidence="14">
    <location>
        <position position="162"/>
    </location>
</feature>
<dbReference type="GO" id="GO:0005886">
    <property type="term" value="C:plasma membrane"/>
    <property type="evidence" value="ECO:0007669"/>
    <property type="project" value="UniProtKB-SubCell"/>
</dbReference>
<sequence>PGSLDNFSRRTLTAVIVGGLDPGGGLSKAKLIPTCLSCIPVVRAVPHCRLKQDGLDDNVAARHGMRVCRSGNTRSVEDTQFWLEEGQTELRHALLRRYNNGVAKNVILFVGDGMGPSTVTAARIYKGQLAGHSGEETQLNFEKFAHVALSKTYNVDRQTADSAGTATAMHGGVKGNFGTIGVDARVLRGNCSLLGDDSVKVKTMKDWFEAEGKSVGLVTTSRVTHASPGALYAKSADRNWESDVDLVGKDANCNEDIAYQLVYNSSGIQVVMGGGRRSFLNKTTPDPQKGNVHSKHRLDGRDLTREWVRIQEGLGKRAKYVWNKEQFDQLSAENTDSVLGLFSQSHMAYDLERSLADEPSLAEMTRKAIEILRKNDKGFYLFVEGARIDHGHHDNYAKKALHDTVAFDDAVGVAQEMTGDDTLIVITADHSHVFNIAGYPKRGNNILGLVDPVDPGQETMDGMPYATLVYTNGPGPGRVNLTGVDTTADDHQQSRLVEFQPEWETHGGEDVAIYAHGPMAHLFYGVHEQSYIAHAMAYAACVGPNVKHCEQPGSDDPCGTSRAAWMGSSVRSVVLLTLVGLLWK</sequence>
<evidence type="ECO:0000256" key="3">
    <source>
        <dbReference type="ARBA" id="ARBA00012647"/>
    </source>
</evidence>
<dbReference type="GO" id="GO:0046872">
    <property type="term" value="F:metal ion binding"/>
    <property type="evidence" value="ECO:0007669"/>
    <property type="project" value="UniProtKB-KW"/>
</dbReference>
<evidence type="ECO:0000256" key="9">
    <source>
        <dbReference type="ARBA" id="ARBA00022833"/>
    </source>
</evidence>
<gene>
    <name evidence="17" type="ORF">BaRGS_00031401</name>
</gene>
<dbReference type="EC" id="3.1.3.1" evidence="3"/>
<dbReference type="PRINTS" id="PR00113">
    <property type="entry name" value="ALKPHPHTASE"/>
</dbReference>
<comment type="caution">
    <text evidence="17">The sequence shown here is derived from an EMBL/GenBank/DDBJ whole genome shotgun (WGS) entry which is preliminary data.</text>
</comment>
<keyword evidence="11" id="KW-0472">Membrane</keyword>
<dbReference type="EMBL" id="JACVVK020000353">
    <property type="protein sequence ID" value="KAK7477336.1"/>
    <property type="molecule type" value="Genomic_DNA"/>
</dbReference>
<accession>A0ABD0JQI1</accession>
<evidence type="ECO:0000256" key="11">
    <source>
        <dbReference type="ARBA" id="ARBA00023136"/>
    </source>
</evidence>
<evidence type="ECO:0000256" key="10">
    <source>
        <dbReference type="ARBA" id="ARBA00022842"/>
    </source>
</evidence>
<keyword evidence="10 15" id="KW-0460">Magnesium</keyword>
<keyword evidence="5" id="KW-0597">Phosphoprotein</keyword>
<evidence type="ECO:0000256" key="13">
    <source>
        <dbReference type="ARBA" id="ARBA00023288"/>
    </source>
</evidence>
<evidence type="ECO:0000256" key="2">
    <source>
        <dbReference type="ARBA" id="ARBA00005984"/>
    </source>
</evidence>
<keyword evidence="4" id="KW-1003">Cell membrane</keyword>
<dbReference type="CDD" id="cd16012">
    <property type="entry name" value="ALP"/>
    <property type="match status" value="1"/>
</dbReference>
<comment type="similarity">
    <text evidence="2 16">Belongs to the alkaline phosphatase family.</text>
</comment>
<dbReference type="PANTHER" id="PTHR11596:SF5">
    <property type="entry name" value="ALKALINE PHOSPHATASE"/>
    <property type="match status" value="1"/>
</dbReference>
<dbReference type="AlphaFoldDB" id="A0ABD0JQI1"/>
<comment type="cofactor">
    <cofactor evidence="15">
        <name>Mg(2+)</name>
        <dbReference type="ChEBI" id="CHEBI:18420"/>
    </cofactor>
    <text evidence="15">Binds 1 Mg(2+) ion.</text>
</comment>
<dbReference type="PANTHER" id="PTHR11596">
    <property type="entry name" value="ALKALINE PHOSPHATASE"/>
    <property type="match status" value="1"/>
</dbReference>
<dbReference type="SMART" id="SM00098">
    <property type="entry name" value="alkPPc"/>
    <property type="match status" value="1"/>
</dbReference>
<evidence type="ECO:0000256" key="4">
    <source>
        <dbReference type="ARBA" id="ARBA00022475"/>
    </source>
</evidence>
<feature type="binding site" evidence="15">
    <location>
        <position position="430"/>
    </location>
    <ligand>
        <name>Zn(2+)</name>
        <dbReference type="ChEBI" id="CHEBI:29105"/>
        <label>2</label>
    </ligand>
</feature>
<protein>
    <recommendedName>
        <fullName evidence="3">alkaline phosphatase</fullName>
        <ecNumber evidence="3">3.1.3.1</ecNumber>
    </recommendedName>
</protein>
<name>A0ABD0JQI1_9CAEN</name>
<keyword evidence="18" id="KW-1185">Reference proteome</keyword>
<feature type="binding site" evidence="15">
    <location>
        <position position="112"/>
    </location>
    <ligand>
        <name>Mg(2+)</name>
        <dbReference type="ChEBI" id="CHEBI:18420"/>
    </ligand>
</feature>
<evidence type="ECO:0000256" key="5">
    <source>
        <dbReference type="ARBA" id="ARBA00022553"/>
    </source>
</evidence>
<feature type="binding site" evidence="15">
    <location>
        <position position="393"/>
    </location>
    <ligand>
        <name>Zn(2+)</name>
        <dbReference type="ChEBI" id="CHEBI:29105"/>
        <label>2</label>
    </ligand>
</feature>
<proteinExistence type="inferred from homology"/>
<dbReference type="GO" id="GO:0098552">
    <property type="term" value="C:side of membrane"/>
    <property type="evidence" value="ECO:0007669"/>
    <property type="project" value="UniProtKB-KW"/>
</dbReference>
<organism evidence="17 18">
    <name type="scientific">Batillaria attramentaria</name>
    <dbReference type="NCBI Taxonomy" id="370345"/>
    <lineage>
        <taxon>Eukaryota</taxon>
        <taxon>Metazoa</taxon>
        <taxon>Spiralia</taxon>
        <taxon>Lophotrochozoa</taxon>
        <taxon>Mollusca</taxon>
        <taxon>Gastropoda</taxon>
        <taxon>Caenogastropoda</taxon>
        <taxon>Sorbeoconcha</taxon>
        <taxon>Cerithioidea</taxon>
        <taxon>Batillariidae</taxon>
        <taxon>Batillaria</taxon>
    </lineage>
</organism>
<reference evidence="17 18" key="1">
    <citation type="journal article" date="2023" name="Sci. Data">
        <title>Genome assembly of the Korean intertidal mud-creeper Batillaria attramentaria.</title>
        <authorList>
            <person name="Patra A.K."/>
            <person name="Ho P.T."/>
            <person name="Jun S."/>
            <person name="Lee S.J."/>
            <person name="Kim Y."/>
            <person name="Won Y.J."/>
        </authorList>
    </citation>
    <scope>NUCLEOTIDE SEQUENCE [LARGE SCALE GENOMIC DNA]</scope>
    <source>
        <strain evidence="17">Wonlab-2016</strain>
    </source>
</reference>
<dbReference type="FunFam" id="3.40.720.10:FF:000008">
    <property type="entry name" value="Alkaline phosphatase"/>
    <property type="match status" value="1"/>
</dbReference>
<feature type="binding site" evidence="15">
    <location>
        <position position="506"/>
    </location>
    <ligand>
        <name>Zn(2+)</name>
        <dbReference type="ChEBI" id="CHEBI:29105"/>
        <label>2</label>
    </ligand>
</feature>
<feature type="binding site" evidence="15">
    <location>
        <position position="429"/>
    </location>
    <ligand>
        <name>Zn(2+)</name>
        <dbReference type="ChEBI" id="CHEBI:29105"/>
        <label>2</label>
    </ligand>
</feature>
<feature type="non-terminal residue" evidence="17">
    <location>
        <position position="1"/>
    </location>
</feature>
<keyword evidence="6" id="KW-0336">GPI-anchor</keyword>
<evidence type="ECO:0000256" key="16">
    <source>
        <dbReference type="RuleBase" id="RU003946"/>
    </source>
</evidence>
<evidence type="ECO:0000256" key="14">
    <source>
        <dbReference type="PIRSR" id="PIRSR601952-1"/>
    </source>
</evidence>
<keyword evidence="12" id="KW-0325">Glycoprotein</keyword>
<feature type="binding site" evidence="15">
    <location>
        <position position="225"/>
    </location>
    <ligand>
        <name>Mg(2+)</name>
        <dbReference type="ChEBI" id="CHEBI:18420"/>
    </ligand>
</feature>
<dbReference type="Pfam" id="PF00245">
    <property type="entry name" value="Alk_phosphatase"/>
    <property type="match status" value="1"/>
</dbReference>
<feature type="binding site" evidence="15">
    <location>
        <position position="389"/>
    </location>
    <ligand>
        <name>Zn(2+)</name>
        <dbReference type="ChEBI" id="CHEBI:29105"/>
        <label>2</label>
    </ligand>
</feature>
<evidence type="ECO:0000313" key="18">
    <source>
        <dbReference type="Proteomes" id="UP001519460"/>
    </source>
</evidence>
<feature type="binding site" evidence="15">
    <location>
        <position position="112"/>
    </location>
    <ligand>
        <name>Zn(2+)</name>
        <dbReference type="ChEBI" id="CHEBI:29105"/>
        <label>2</label>
    </ligand>
</feature>
<evidence type="ECO:0000256" key="15">
    <source>
        <dbReference type="PIRSR" id="PIRSR601952-2"/>
    </source>
</evidence>
<feature type="binding site" evidence="15">
    <location>
        <position position="227"/>
    </location>
    <ligand>
        <name>Mg(2+)</name>
        <dbReference type="ChEBI" id="CHEBI:18420"/>
    </ligand>
</feature>
<keyword evidence="8" id="KW-0378">Hydrolase</keyword>
<dbReference type="InterPro" id="IPR017850">
    <property type="entry name" value="Alkaline_phosphatase_core_sf"/>
</dbReference>
<keyword evidence="13" id="KW-0449">Lipoprotein</keyword>
<dbReference type="GO" id="GO:0004035">
    <property type="term" value="F:alkaline phosphatase activity"/>
    <property type="evidence" value="ECO:0007669"/>
    <property type="project" value="UniProtKB-EC"/>
</dbReference>
<evidence type="ECO:0000256" key="6">
    <source>
        <dbReference type="ARBA" id="ARBA00022622"/>
    </source>
</evidence>
<evidence type="ECO:0000256" key="8">
    <source>
        <dbReference type="ARBA" id="ARBA00022801"/>
    </source>
</evidence>
<dbReference type="InterPro" id="IPR001952">
    <property type="entry name" value="Alkaline_phosphatase"/>
</dbReference>
<evidence type="ECO:0000313" key="17">
    <source>
        <dbReference type="EMBL" id="KAK7477336.1"/>
    </source>
</evidence>
<dbReference type="Gene3D" id="3.40.720.10">
    <property type="entry name" value="Alkaline Phosphatase, subunit A"/>
    <property type="match status" value="1"/>
</dbReference>
<dbReference type="SUPFAM" id="SSF53649">
    <property type="entry name" value="Alkaline phosphatase-like"/>
    <property type="match status" value="1"/>
</dbReference>
<dbReference type="Proteomes" id="UP001519460">
    <property type="component" value="Unassembled WGS sequence"/>
</dbReference>
<feature type="binding site" evidence="15">
    <location>
        <position position="384"/>
    </location>
    <ligand>
        <name>Mg(2+)</name>
        <dbReference type="ChEBI" id="CHEBI:18420"/>
    </ligand>
</feature>
<keyword evidence="9 15" id="KW-0862">Zinc</keyword>
<evidence type="ECO:0000256" key="1">
    <source>
        <dbReference type="ARBA" id="ARBA00004609"/>
    </source>
</evidence>
<evidence type="ECO:0000256" key="12">
    <source>
        <dbReference type="ARBA" id="ARBA00023180"/>
    </source>
</evidence>
<keyword evidence="7 15" id="KW-0479">Metal-binding</keyword>
<comment type="cofactor">
    <cofactor evidence="15">
        <name>Zn(2+)</name>
        <dbReference type="ChEBI" id="CHEBI:29105"/>
    </cofactor>
    <text evidence="15">Binds 2 Zn(2+) ions.</text>
</comment>
<evidence type="ECO:0000256" key="7">
    <source>
        <dbReference type="ARBA" id="ARBA00022723"/>
    </source>
</evidence>
<comment type="subcellular location">
    <subcellularLocation>
        <location evidence="1">Cell membrane</location>
        <topology evidence="1">Lipid-anchor</topology>
        <topology evidence="1">GPI-anchor</topology>
    </subcellularLocation>
</comment>